<organism evidence="2">
    <name type="scientific">Aphanomyces invadans</name>
    <dbReference type="NCBI Taxonomy" id="157072"/>
    <lineage>
        <taxon>Eukaryota</taxon>
        <taxon>Sar</taxon>
        <taxon>Stramenopiles</taxon>
        <taxon>Oomycota</taxon>
        <taxon>Saprolegniomycetes</taxon>
        <taxon>Saprolegniales</taxon>
        <taxon>Verrucalvaceae</taxon>
        <taxon>Aphanomyces</taxon>
    </lineage>
</organism>
<accession>A0A024THU0</accession>
<protein>
    <submittedName>
        <fullName evidence="2">Uncharacterized protein</fullName>
    </submittedName>
</protein>
<dbReference type="OrthoDB" id="79905at2759"/>
<reference evidence="2" key="1">
    <citation type="submission" date="2013-12" db="EMBL/GenBank/DDBJ databases">
        <title>The Genome Sequence of Aphanomyces invadans NJM9701.</title>
        <authorList>
            <consortium name="The Broad Institute Genomics Platform"/>
            <person name="Russ C."/>
            <person name="Tyler B."/>
            <person name="van West P."/>
            <person name="Dieguez-Uribeondo J."/>
            <person name="Young S.K."/>
            <person name="Zeng Q."/>
            <person name="Gargeya S."/>
            <person name="Fitzgerald M."/>
            <person name="Abouelleil A."/>
            <person name="Alvarado L."/>
            <person name="Chapman S.B."/>
            <person name="Gainer-Dewar J."/>
            <person name="Goldberg J."/>
            <person name="Griggs A."/>
            <person name="Gujja S."/>
            <person name="Hansen M."/>
            <person name="Howarth C."/>
            <person name="Imamovic A."/>
            <person name="Ireland A."/>
            <person name="Larimer J."/>
            <person name="McCowan C."/>
            <person name="Murphy C."/>
            <person name="Pearson M."/>
            <person name="Poon T.W."/>
            <person name="Priest M."/>
            <person name="Roberts A."/>
            <person name="Saif S."/>
            <person name="Shea T."/>
            <person name="Sykes S."/>
            <person name="Wortman J."/>
            <person name="Nusbaum C."/>
            <person name="Birren B."/>
        </authorList>
    </citation>
    <scope>NUCLEOTIDE SEQUENCE [LARGE SCALE GENOMIC DNA]</scope>
    <source>
        <strain evidence="2">NJM9701</strain>
    </source>
</reference>
<evidence type="ECO:0000313" key="2">
    <source>
        <dbReference type="EMBL" id="ETV93628.1"/>
    </source>
</evidence>
<proteinExistence type="predicted"/>
<name>A0A024THU0_9STRA</name>
<feature type="region of interest" description="Disordered" evidence="1">
    <location>
        <begin position="26"/>
        <end position="330"/>
    </location>
</feature>
<dbReference type="AlphaFoldDB" id="A0A024THU0"/>
<feature type="compositionally biased region" description="Low complexity" evidence="1">
    <location>
        <begin position="227"/>
        <end position="239"/>
    </location>
</feature>
<evidence type="ECO:0000256" key="1">
    <source>
        <dbReference type="SAM" id="MobiDB-lite"/>
    </source>
</evidence>
<dbReference type="GeneID" id="20089460"/>
<dbReference type="EMBL" id="KI913990">
    <property type="protein sequence ID" value="ETV93628.1"/>
    <property type="molecule type" value="Genomic_DNA"/>
</dbReference>
<dbReference type="RefSeq" id="XP_008877670.1">
    <property type="nucleotide sequence ID" value="XM_008879448.1"/>
</dbReference>
<feature type="compositionally biased region" description="Polar residues" evidence="1">
    <location>
        <begin position="293"/>
        <end position="317"/>
    </location>
</feature>
<dbReference type="VEuPathDB" id="FungiDB:H310_12410"/>
<gene>
    <name evidence="2" type="ORF">H310_12410</name>
</gene>
<feature type="compositionally biased region" description="Low complexity" evidence="1">
    <location>
        <begin position="131"/>
        <end position="141"/>
    </location>
</feature>
<sequence length="330" mass="35266">MTGCATAALSPCQVVAVHRGFQRRRGGFPSMSHGQPRSAAMFGAGPTLQAGPSTAAQSGHDPRGRSFGGGSSSFNPFAHDGQGHYHNPYDINPVPANTNPSPSPGVFHSIGGSNKRRGQAPLAGAQSYEVPRLSPSPSTPLAAPPPQYHGGNLYTPTTASYPRPHAMEPTTLYQQQQSQQPMHRPHQPHWVAPPPLWNKCDPRSRSQNNNDEFQHVDGRPMSSDKYQQSSSQRPPSSRSTLGSAGAMAMMTSQDEPGYGYTDNNQRQHQPSASSAAPPQSHRPDIYHHIPSNVAPSPSKSVAQWSGTGNFGHSSTRISRPPGGHSQFVLG</sequence>
<feature type="compositionally biased region" description="Low complexity" evidence="1">
    <location>
        <begin position="266"/>
        <end position="279"/>
    </location>
</feature>